<proteinExistence type="predicted"/>
<dbReference type="PANTHER" id="PTHR11908:SF132">
    <property type="entry name" value="ALDEHYDE OXIDASE 1-RELATED"/>
    <property type="match status" value="1"/>
</dbReference>
<reference evidence="4 5" key="1">
    <citation type="submission" date="2018-07" db="EMBL/GenBank/DDBJ databases">
        <title>Genomic Encyclopedia of Type Strains, Phase IV (KMG-IV): sequencing the most valuable type-strain genomes for metagenomic binning, comparative biology and taxonomic classification.</title>
        <authorList>
            <person name="Goeker M."/>
        </authorList>
    </citation>
    <scope>NUCLEOTIDE SEQUENCE [LARGE SCALE GENOMIC DNA]</scope>
    <source>
        <strain evidence="4 5">DSM 21634</strain>
    </source>
</reference>
<evidence type="ECO:0000256" key="1">
    <source>
        <dbReference type="ARBA" id="ARBA00022505"/>
    </source>
</evidence>
<evidence type="ECO:0000313" key="4">
    <source>
        <dbReference type="EMBL" id="RCW71211.1"/>
    </source>
</evidence>
<dbReference type="InterPro" id="IPR037165">
    <property type="entry name" value="AldOxase/xan_DH_Mopterin-bd_sf"/>
</dbReference>
<evidence type="ECO:0000313" key="5">
    <source>
        <dbReference type="Proteomes" id="UP000252884"/>
    </source>
</evidence>
<evidence type="ECO:0000259" key="3">
    <source>
        <dbReference type="SMART" id="SM01008"/>
    </source>
</evidence>
<dbReference type="InterPro" id="IPR046867">
    <property type="entry name" value="AldOxase/xan_DH_MoCoBD2"/>
</dbReference>
<dbReference type="Pfam" id="PF20256">
    <property type="entry name" value="MoCoBD_2"/>
    <property type="match status" value="2"/>
</dbReference>
<keyword evidence="2" id="KW-0560">Oxidoreductase</keyword>
<dbReference type="OrthoDB" id="221297at2"/>
<dbReference type="Gene3D" id="3.30.365.10">
    <property type="entry name" value="Aldehyde oxidase/xanthine dehydrogenase, molybdopterin binding domain"/>
    <property type="match status" value="6"/>
</dbReference>
<dbReference type="InterPro" id="IPR000674">
    <property type="entry name" value="Ald_Oxase/Xan_DH_a/b"/>
</dbReference>
<dbReference type="Gene3D" id="3.90.1170.50">
    <property type="entry name" value="Aldehyde oxidase/xanthine dehydrogenase, a/b hammerhead"/>
    <property type="match status" value="1"/>
</dbReference>
<dbReference type="InterPro" id="IPR036856">
    <property type="entry name" value="Ald_Oxase/Xan_DH_a/b_sf"/>
</dbReference>
<protein>
    <submittedName>
        <fullName evidence="4">Carbon-monoxide dehydrogenase large subunit</fullName>
    </submittedName>
</protein>
<dbReference type="PANTHER" id="PTHR11908">
    <property type="entry name" value="XANTHINE DEHYDROGENASE"/>
    <property type="match status" value="1"/>
</dbReference>
<dbReference type="SMART" id="SM01008">
    <property type="entry name" value="Ald_Xan_dh_C"/>
    <property type="match status" value="1"/>
</dbReference>
<dbReference type="InterPro" id="IPR008274">
    <property type="entry name" value="AldOxase/xan_DH_MoCoBD1"/>
</dbReference>
<dbReference type="SUPFAM" id="SSF54665">
    <property type="entry name" value="CO dehydrogenase molybdoprotein N-domain-like"/>
    <property type="match status" value="1"/>
</dbReference>
<evidence type="ECO:0000256" key="2">
    <source>
        <dbReference type="ARBA" id="ARBA00023002"/>
    </source>
</evidence>
<organism evidence="4 5">
    <name type="scientific">Pseudorhodoferax soli</name>
    <dbReference type="NCBI Taxonomy" id="545864"/>
    <lineage>
        <taxon>Bacteria</taxon>
        <taxon>Pseudomonadati</taxon>
        <taxon>Pseudomonadota</taxon>
        <taxon>Betaproteobacteria</taxon>
        <taxon>Burkholderiales</taxon>
        <taxon>Comamonadaceae</taxon>
    </lineage>
</organism>
<gene>
    <name evidence="4" type="ORF">DES41_10430</name>
</gene>
<dbReference type="AlphaFoldDB" id="A0A368XT94"/>
<dbReference type="RefSeq" id="WP_114468468.1">
    <property type="nucleotide sequence ID" value="NZ_QPJK01000004.1"/>
</dbReference>
<dbReference type="InterPro" id="IPR016208">
    <property type="entry name" value="Ald_Oxase/xanthine_DH-like"/>
</dbReference>
<feature type="domain" description="Aldehyde oxidase/xanthine dehydrogenase a/b hammerhead" evidence="3">
    <location>
        <begin position="30"/>
        <end position="143"/>
    </location>
</feature>
<dbReference type="Proteomes" id="UP000252884">
    <property type="component" value="Unassembled WGS sequence"/>
</dbReference>
<keyword evidence="5" id="KW-1185">Reference proteome</keyword>
<dbReference type="GO" id="GO:0016491">
    <property type="term" value="F:oxidoreductase activity"/>
    <property type="evidence" value="ECO:0007669"/>
    <property type="project" value="UniProtKB-KW"/>
</dbReference>
<comment type="caution">
    <text evidence="4">The sequence shown here is derived from an EMBL/GenBank/DDBJ whole genome shotgun (WGS) entry which is preliminary data.</text>
</comment>
<dbReference type="GO" id="GO:0005506">
    <property type="term" value="F:iron ion binding"/>
    <property type="evidence" value="ECO:0007669"/>
    <property type="project" value="InterPro"/>
</dbReference>
<dbReference type="EMBL" id="QPJK01000004">
    <property type="protein sequence ID" value="RCW71211.1"/>
    <property type="molecule type" value="Genomic_DNA"/>
</dbReference>
<dbReference type="Pfam" id="PF02738">
    <property type="entry name" value="MoCoBD_1"/>
    <property type="match status" value="1"/>
</dbReference>
<dbReference type="SUPFAM" id="SSF56003">
    <property type="entry name" value="Molybdenum cofactor-binding domain"/>
    <property type="match status" value="1"/>
</dbReference>
<dbReference type="Pfam" id="PF01315">
    <property type="entry name" value="Ald_Xan_dh_C"/>
    <property type="match status" value="1"/>
</dbReference>
<name>A0A368XT94_9BURK</name>
<accession>A0A368XT94</accession>
<sequence>MLRPRPDAPPTDLPWTGRACARREDEALLRGQGRYLADLAAPGCLHAAFARSTFAHADIALRNLPALRAMPGVRCVLTGEDLATLGHLAINPLFAGVRAFDQPVLARGRVLCVGMPIALVVADTTEQARDAAEALDVDYRALPACTQAEAALAAAPLLPGWPDNLAFTQRHAAGDLDRARAQAAVAVQLHIACPPVAPMALEPRGLLAHWQGGRLTVWTPLQSPHRARLELARVLGLAPGQVHTIAPDVGGAFGGKASLGPEEVALAACALQLDVPVRWVATREEDFVSAPQGRAGHIAAQAFFAADGELLGLQADLLYALGCRSTWSTPVPALNAARMLPGPYRCAAIDIVARGVATNTAAVGIYRGAGRPEAALAMEGLMDAAARRLGLDPVAVRLRNAVPASAMPWTTPTGQRLDSGDYAGLLTAACALAELPALRAAQASRRAAGECVGIGINLYVEPCGTGWESARLTRWPDGRVTLASGSSTQGQGHATAFAQIAADALGIAPAAIDVVEGDSDLAPAGIGALASRSMAIGGSAVLRAAQALRALPAADRPVSVETVHTAQAEAWSAGCCIVLASVDRATGAVRTERAFWVDDAGTVINPLLFAGQMHGGFAQGLGQALMERMHYDAQGQLLTGSLMDYAVPRADDLPPLVHRSRPSATDANPLGAKGVGESGAIAAPAALRGAVLDALAPLGVTHLDLPLTPASVWQAIQQATTGDIPC</sequence>
<keyword evidence="1" id="KW-0500">Molybdenum</keyword>